<dbReference type="Proteomes" id="UP001054945">
    <property type="component" value="Unassembled WGS sequence"/>
</dbReference>
<evidence type="ECO:0000313" key="1">
    <source>
        <dbReference type="EMBL" id="GIY49991.1"/>
    </source>
</evidence>
<dbReference type="AlphaFoldDB" id="A0AAV4TWZ6"/>
<name>A0AAV4TWZ6_CAEEX</name>
<accession>A0AAV4TWZ6</accession>
<sequence length="139" mass="15910">MTTSASLLAEESKKLCSAMPEATGNRTFKQQRFLMMNDGPQAPRAPGRKRTKLPHIFSPCRQKPHNPSLIHDSERIQITQPTWYLGIEVEIKLRRADHIESEVNKAPKRLKMIKRLTRTIWVLSKMSSSLPTKSMLAQC</sequence>
<dbReference type="EMBL" id="BPLR01011920">
    <property type="protein sequence ID" value="GIY49991.1"/>
    <property type="molecule type" value="Genomic_DNA"/>
</dbReference>
<proteinExistence type="predicted"/>
<protein>
    <submittedName>
        <fullName evidence="1">Uncharacterized protein</fullName>
    </submittedName>
</protein>
<gene>
    <name evidence="1" type="ORF">CEXT_300201</name>
</gene>
<reference evidence="1 2" key="1">
    <citation type="submission" date="2021-06" db="EMBL/GenBank/DDBJ databases">
        <title>Caerostris extrusa draft genome.</title>
        <authorList>
            <person name="Kono N."/>
            <person name="Arakawa K."/>
        </authorList>
    </citation>
    <scope>NUCLEOTIDE SEQUENCE [LARGE SCALE GENOMIC DNA]</scope>
</reference>
<keyword evidence="2" id="KW-1185">Reference proteome</keyword>
<comment type="caution">
    <text evidence="1">The sequence shown here is derived from an EMBL/GenBank/DDBJ whole genome shotgun (WGS) entry which is preliminary data.</text>
</comment>
<evidence type="ECO:0000313" key="2">
    <source>
        <dbReference type="Proteomes" id="UP001054945"/>
    </source>
</evidence>
<organism evidence="1 2">
    <name type="scientific">Caerostris extrusa</name>
    <name type="common">Bark spider</name>
    <name type="synonym">Caerostris bankana</name>
    <dbReference type="NCBI Taxonomy" id="172846"/>
    <lineage>
        <taxon>Eukaryota</taxon>
        <taxon>Metazoa</taxon>
        <taxon>Ecdysozoa</taxon>
        <taxon>Arthropoda</taxon>
        <taxon>Chelicerata</taxon>
        <taxon>Arachnida</taxon>
        <taxon>Araneae</taxon>
        <taxon>Araneomorphae</taxon>
        <taxon>Entelegynae</taxon>
        <taxon>Araneoidea</taxon>
        <taxon>Araneidae</taxon>
        <taxon>Caerostris</taxon>
    </lineage>
</organism>